<protein>
    <submittedName>
        <fullName evidence="2">Uncharacterized protein</fullName>
    </submittedName>
</protein>
<feature type="region of interest" description="Disordered" evidence="1">
    <location>
        <begin position="1"/>
        <end position="62"/>
    </location>
</feature>
<reference evidence="2 3" key="1">
    <citation type="submission" date="2017-11" db="EMBL/GenBank/DDBJ databases">
        <title>Rhodohalobacter 15182 sp. nov., isolated from a salt lake.</title>
        <authorList>
            <person name="Han S."/>
        </authorList>
    </citation>
    <scope>NUCLEOTIDE SEQUENCE [LARGE SCALE GENOMIC DNA]</scope>
    <source>
        <strain evidence="2 3">15182</strain>
    </source>
</reference>
<comment type="caution">
    <text evidence="2">The sequence shown here is derived from an EMBL/GenBank/DDBJ whole genome shotgun (WGS) entry which is preliminary data.</text>
</comment>
<dbReference type="AlphaFoldDB" id="A0A2N0VJH5"/>
<evidence type="ECO:0000313" key="3">
    <source>
        <dbReference type="Proteomes" id="UP000233398"/>
    </source>
</evidence>
<dbReference type="Proteomes" id="UP000233398">
    <property type="component" value="Unassembled WGS sequence"/>
</dbReference>
<evidence type="ECO:0000256" key="1">
    <source>
        <dbReference type="SAM" id="MobiDB-lite"/>
    </source>
</evidence>
<name>A0A2N0VJH5_9BACT</name>
<gene>
    <name evidence="2" type="ORF">CWD77_02350</name>
</gene>
<feature type="compositionally biased region" description="Basic and acidic residues" evidence="1">
    <location>
        <begin position="14"/>
        <end position="34"/>
    </location>
</feature>
<accession>A0A2N0VJH5</accession>
<dbReference type="RefSeq" id="WP_101071621.1">
    <property type="nucleotide sequence ID" value="NZ_PISP01000001.1"/>
</dbReference>
<keyword evidence="3" id="KW-1185">Reference proteome</keyword>
<organism evidence="2 3">
    <name type="scientific">Rhodohalobacter barkolensis</name>
    <dbReference type="NCBI Taxonomy" id="2053187"/>
    <lineage>
        <taxon>Bacteria</taxon>
        <taxon>Pseudomonadati</taxon>
        <taxon>Balneolota</taxon>
        <taxon>Balneolia</taxon>
        <taxon>Balneolales</taxon>
        <taxon>Balneolaceae</taxon>
        <taxon>Rhodohalobacter</taxon>
    </lineage>
</organism>
<proteinExistence type="predicted"/>
<dbReference type="EMBL" id="PISP01000001">
    <property type="protein sequence ID" value="PKD44330.1"/>
    <property type="molecule type" value="Genomic_DNA"/>
</dbReference>
<feature type="compositionally biased region" description="Basic residues" evidence="1">
    <location>
        <begin position="1"/>
        <end position="13"/>
    </location>
</feature>
<sequence>MNEKKKKKKRNRIKQSERPTKKHQEKDSDKRYPNPDDPYEETGPPIKEMPITGGPHKEEILD</sequence>
<evidence type="ECO:0000313" key="2">
    <source>
        <dbReference type="EMBL" id="PKD44330.1"/>
    </source>
</evidence>